<keyword evidence="3" id="KW-1185">Reference proteome</keyword>
<dbReference type="InterPro" id="IPR041685">
    <property type="entry name" value="AAA_GajA/Old/RecF-like"/>
</dbReference>
<dbReference type="EMBL" id="CP001801">
    <property type="protein sequence ID" value="ACX95779.1"/>
    <property type="molecule type" value="Genomic_DNA"/>
</dbReference>
<feature type="domain" description="Endonuclease GajA/Old nuclease/RecF-like AAA" evidence="1">
    <location>
        <begin position="1"/>
        <end position="72"/>
    </location>
</feature>
<dbReference type="Gene3D" id="3.40.50.300">
    <property type="entry name" value="P-loop containing nucleotide triphosphate hydrolases"/>
    <property type="match status" value="1"/>
</dbReference>
<dbReference type="PANTHER" id="PTHR43581:SF4">
    <property type="entry name" value="ATP_GTP PHOSPHATASE"/>
    <property type="match status" value="1"/>
</dbReference>
<organism evidence="2 3">
    <name type="scientific">Halothiobacillus neapolitanus (strain ATCC 23641 / DSM 15147 / CIP 104769 / NCIMB 8539 / c2)</name>
    <name type="common">Thiobacillus neapolitanus</name>
    <dbReference type="NCBI Taxonomy" id="555778"/>
    <lineage>
        <taxon>Bacteria</taxon>
        <taxon>Pseudomonadati</taxon>
        <taxon>Pseudomonadota</taxon>
        <taxon>Gammaproteobacteria</taxon>
        <taxon>Chromatiales</taxon>
        <taxon>Halothiobacillaceae</taxon>
        <taxon>Halothiobacillus</taxon>
    </lineage>
</organism>
<dbReference type="HOGENOM" id="CLU_063816_1_0_6"/>
<dbReference type="InterPro" id="IPR051396">
    <property type="entry name" value="Bact_Antivir_Def_Nuclease"/>
</dbReference>
<dbReference type="AlphaFoldDB" id="D0KZA6"/>
<sequence length="356" mass="39811">MIKSFAVENFRSLKQLELSNLSRVNILVGRSASGKTAALEAIRIALTGTPTVAWQVNSLRGVPMFMPPNPQRDQFESQWASIFNDYDLGRSILFKLTDELNQVTSLKIYFDQRNPITPSTQLALGSSVPTTIVPLAFERVLLGGKTNKLYATVNQQGHFHLDQGQDLRPNSEFFSSNWQSNATQMASWFSQISIDVNDQTKDIVNLICRQFPEIADLAVQAPTQFPLLYATLKYSNRKIPLSLVSSGINKFISLILAIRIFKGGVVLIDEMENGIYYQMFPIFWEALYQSAVETNTQLFLSTHSWECLKAAVPLIEKHSDDFSLIQVFQDQGITKATSVSGSDAAAAIDSDIEVRR</sequence>
<dbReference type="SUPFAM" id="SSF52540">
    <property type="entry name" value="P-loop containing nucleoside triphosphate hydrolases"/>
    <property type="match status" value="1"/>
</dbReference>
<protein>
    <submittedName>
        <fullName evidence="2">ATPase-like protein</fullName>
    </submittedName>
</protein>
<dbReference type="KEGG" id="hna:Hneap_0937"/>
<dbReference type="PANTHER" id="PTHR43581">
    <property type="entry name" value="ATP/GTP PHOSPHATASE"/>
    <property type="match status" value="1"/>
</dbReference>
<evidence type="ECO:0000313" key="2">
    <source>
        <dbReference type="EMBL" id="ACX95779.1"/>
    </source>
</evidence>
<feature type="domain" description="Endonuclease GajA/Old nuclease/RecF-like AAA" evidence="1">
    <location>
        <begin position="175"/>
        <end position="307"/>
    </location>
</feature>
<dbReference type="Pfam" id="PF13175">
    <property type="entry name" value="AAA_15"/>
    <property type="match status" value="2"/>
</dbReference>
<dbReference type="RefSeq" id="WP_012823815.1">
    <property type="nucleotide sequence ID" value="NC_013422.1"/>
</dbReference>
<evidence type="ECO:0000259" key="1">
    <source>
        <dbReference type="Pfam" id="PF13175"/>
    </source>
</evidence>
<dbReference type="Proteomes" id="UP000009102">
    <property type="component" value="Chromosome"/>
</dbReference>
<dbReference type="eggNOG" id="COG1106">
    <property type="taxonomic scope" value="Bacteria"/>
</dbReference>
<gene>
    <name evidence="2" type="ordered locus">Hneap_0937</name>
</gene>
<evidence type="ECO:0000313" key="3">
    <source>
        <dbReference type="Proteomes" id="UP000009102"/>
    </source>
</evidence>
<dbReference type="InterPro" id="IPR027417">
    <property type="entry name" value="P-loop_NTPase"/>
</dbReference>
<name>D0KZA6_HALNC</name>
<reference evidence="2 3" key="1">
    <citation type="submission" date="2009-10" db="EMBL/GenBank/DDBJ databases">
        <title>Complete sequence of Halothiobacillus neapolitanus c2.</title>
        <authorList>
            <consortium name="US DOE Joint Genome Institute"/>
            <person name="Lucas S."/>
            <person name="Copeland A."/>
            <person name="Lapidus A."/>
            <person name="Glavina del Rio T."/>
            <person name="Tice H."/>
            <person name="Bruce D."/>
            <person name="Goodwin L."/>
            <person name="Pitluck S."/>
            <person name="Davenport K."/>
            <person name="Brettin T."/>
            <person name="Detter J.C."/>
            <person name="Han C."/>
            <person name="Tapia R."/>
            <person name="Larimer F."/>
            <person name="Land M."/>
            <person name="Hauser L."/>
            <person name="Kyrpides N."/>
            <person name="Mikhailova N."/>
            <person name="Kerfeld C."/>
            <person name="Cannon G."/>
            <person name="Heinhort S."/>
        </authorList>
    </citation>
    <scope>NUCLEOTIDE SEQUENCE [LARGE SCALE GENOMIC DNA]</scope>
    <source>
        <strain evidence="3">ATCC 23641 / c2</strain>
    </source>
</reference>
<accession>D0KZA6</accession>
<dbReference type="OrthoDB" id="3322489at2"/>
<proteinExistence type="predicted"/>